<dbReference type="InterPro" id="IPR011335">
    <property type="entry name" value="Restrct_endonuc-II-like"/>
</dbReference>
<name>A0ABR9VP77_9SYNC</name>
<sequence>MSTLYVSYSVESLLYAAWELSQDLTDDSGWQIVTPNRNAADTLEVPAFSLQQLAWDILKIRQVQAKVASRLVVQHYLRETLQQTLELQDLDGMARTWQPTIEAILRSQPDFCPVSDWSERAQKVFNVAQIYQKLLRGEGWIDQNQLFWEAIKQQSQRRRLVIYGYFNLRLDELAFIEAIADENSVLYLLDGESHFFAPQKKFRQHLKQNGWAERKLTDQENLSTPCRFLSQVFLGESAISPEPDQKPQISAQVYPNQEAEARGVLAQVKQLLHQGVLSRDMVIVAANDTEWGDRLMDIAWEYGIALRLPYTIPIAETRVGAWVKLLLEVLDQQWTFELAARFFQHPLSRTLGSNLWAQFQQSRPTDFETWRSLILAEHDIDIFPMQLPLEASRPEWLTHFQTIFDLFQVRQQARRWAKESLAYKNWTEGLQELPELGTETITWAQFREEMLTHLNLLQTVAGPGREGIELHNPRSIVGAQYDYVFVIDGREGNLPKPIVNDAVLDFYERQQLQSQGIHLASAMESAQSETFDFYTLLQTPKKSFIFSYAKTFPRHGSYKQSEPSSYFQRLGLIPEPTSLPIIPSPEIARQIYLRRSHGDPLGTDDVLTKAIHAWQVEQQRESSEPPNEYDGVVGMPFNYEDHWFSASQLTQLGQCPFKWFANKLLKLGEIEEADSELDSALKGSLYHKVLEIALSDYQKDSTINLIDDDKLMEWFQQAEKYIAEEKKIEVTNFRAWDHQRQELIKILKRAMLQPDFLPEPVEILALEQEFAGEIEALKVKGYIDRIDRREEGLVLIDYKSGGTLPKGIKDQEDKAKIDLQLPLYKAVGGASLYPGEHVAKTLYYSLSKAKDISPRQVISETELREILEGFKQHFQTGTYPVSPDRDRDACRYCTNELVCRQGDRLQRKGV</sequence>
<keyword evidence="3" id="KW-0347">Helicase</keyword>
<evidence type="ECO:0000313" key="7">
    <source>
        <dbReference type="EMBL" id="MBE9253154.1"/>
    </source>
</evidence>
<dbReference type="Gene3D" id="3.40.50.300">
    <property type="entry name" value="P-loop containing nucleotide triphosphate hydrolases"/>
    <property type="match status" value="1"/>
</dbReference>
<accession>A0ABR9VP77</accession>
<keyword evidence="2" id="KW-0227">DNA damage</keyword>
<dbReference type="Proteomes" id="UP000658720">
    <property type="component" value="Unassembled WGS sequence"/>
</dbReference>
<dbReference type="InterPro" id="IPR038726">
    <property type="entry name" value="PDDEXK_AddAB-type"/>
</dbReference>
<proteinExistence type="predicted"/>
<evidence type="ECO:0000313" key="8">
    <source>
        <dbReference type="Proteomes" id="UP000658720"/>
    </source>
</evidence>
<dbReference type="RefSeq" id="WP_194019082.1">
    <property type="nucleotide sequence ID" value="NZ_JADEVV010000009.1"/>
</dbReference>
<comment type="caution">
    <text evidence="7">The sequence shown here is derived from an EMBL/GenBank/DDBJ whole genome shotgun (WGS) entry which is preliminary data.</text>
</comment>
<dbReference type="InterPro" id="IPR027417">
    <property type="entry name" value="P-loop_NTPase"/>
</dbReference>
<dbReference type="SUPFAM" id="SSF52980">
    <property type="entry name" value="Restriction endonuclease-like"/>
    <property type="match status" value="1"/>
</dbReference>
<keyword evidence="3" id="KW-0547">Nucleotide-binding</keyword>
<evidence type="ECO:0000256" key="3">
    <source>
        <dbReference type="ARBA" id="ARBA00022806"/>
    </source>
</evidence>
<organism evidence="7 8">
    <name type="scientific">Synechocystis salina LEGE 00031</name>
    <dbReference type="NCBI Taxonomy" id="1828736"/>
    <lineage>
        <taxon>Bacteria</taxon>
        <taxon>Bacillati</taxon>
        <taxon>Cyanobacteriota</taxon>
        <taxon>Cyanophyceae</taxon>
        <taxon>Synechococcales</taxon>
        <taxon>Merismopediaceae</taxon>
        <taxon>Synechocystis</taxon>
    </lineage>
</organism>
<gene>
    <name evidence="7" type="ORF">IQ217_04610</name>
</gene>
<protein>
    <submittedName>
        <fullName evidence="7">PD-(D/E)XK nuclease family protein</fullName>
    </submittedName>
</protein>
<keyword evidence="4" id="KW-0269">Exonuclease</keyword>
<evidence type="ECO:0000256" key="5">
    <source>
        <dbReference type="ARBA" id="ARBA00023204"/>
    </source>
</evidence>
<evidence type="ECO:0000259" key="6">
    <source>
        <dbReference type="Pfam" id="PF12705"/>
    </source>
</evidence>
<evidence type="ECO:0000256" key="4">
    <source>
        <dbReference type="ARBA" id="ARBA00022839"/>
    </source>
</evidence>
<evidence type="ECO:0000256" key="2">
    <source>
        <dbReference type="ARBA" id="ARBA00022763"/>
    </source>
</evidence>
<dbReference type="EMBL" id="JADEVV010000009">
    <property type="protein sequence ID" value="MBE9253154.1"/>
    <property type="molecule type" value="Genomic_DNA"/>
</dbReference>
<dbReference type="InterPro" id="IPR011604">
    <property type="entry name" value="PDDEXK-like_dom_sf"/>
</dbReference>
<feature type="domain" description="PD-(D/E)XK endonuclease-like" evidence="6">
    <location>
        <begin position="644"/>
        <end position="900"/>
    </location>
</feature>
<keyword evidence="5" id="KW-0234">DNA repair</keyword>
<evidence type="ECO:0000256" key="1">
    <source>
        <dbReference type="ARBA" id="ARBA00022722"/>
    </source>
</evidence>
<keyword evidence="3" id="KW-0067">ATP-binding</keyword>
<dbReference type="Pfam" id="PF12705">
    <property type="entry name" value="PDDEXK_1"/>
    <property type="match status" value="1"/>
</dbReference>
<dbReference type="Gene3D" id="3.90.320.10">
    <property type="match status" value="1"/>
</dbReference>
<reference evidence="7 8" key="1">
    <citation type="submission" date="2020-10" db="EMBL/GenBank/DDBJ databases">
        <authorList>
            <person name="Castelo-Branco R."/>
            <person name="Eusebio N."/>
            <person name="Adriana R."/>
            <person name="Vieira A."/>
            <person name="Brugerolle De Fraissinette N."/>
            <person name="Rezende De Castro R."/>
            <person name="Schneider M.P."/>
            <person name="Vasconcelos V."/>
            <person name="Leao P.N."/>
        </authorList>
    </citation>
    <scope>NUCLEOTIDE SEQUENCE [LARGE SCALE GENOMIC DNA]</scope>
    <source>
        <strain evidence="7 8">LEGE 00031</strain>
    </source>
</reference>
<dbReference type="SUPFAM" id="SSF52540">
    <property type="entry name" value="P-loop containing nucleoside triphosphate hydrolases"/>
    <property type="match status" value="1"/>
</dbReference>
<keyword evidence="4" id="KW-0378">Hydrolase</keyword>
<keyword evidence="1" id="KW-0540">Nuclease</keyword>
<keyword evidence="8" id="KW-1185">Reference proteome</keyword>